<dbReference type="Pfam" id="PF00651">
    <property type="entry name" value="BTB"/>
    <property type="match status" value="1"/>
</dbReference>
<accession>A0A166B3N7</accession>
<sequence>MANQDGRQKSERFHADDADVTFASGDHILFHVHSTNLNCNSEGFAAPFGTASPSTQEVVQLTETCDVLELLFQFMYPQRSPDLSAIGFGLFLEVAEAAEKYQVYSAMQICAMQMESAYQVHPFEVMTFAIRHGYKTLMDVAQTRAVGLSPTEALGVFSTEWYIAWTQYYAQWLDVLQFALTYKKVQTMPNHWDHAWRIAEILRLLGEGPASLSELDRIFQPMDWGLGGCDECKVQTWREDIEGRIADVRSFSTFV</sequence>
<proteinExistence type="predicted"/>
<dbReference type="InterPro" id="IPR000210">
    <property type="entry name" value="BTB/POZ_dom"/>
</dbReference>
<dbReference type="SUPFAM" id="SSF54695">
    <property type="entry name" value="POZ domain"/>
    <property type="match status" value="1"/>
</dbReference>
<name>A0A166B3N7_9AGAM</name>
<dbReference type="EMBL" id="KV417650">
    <property type="protein sequence ID" value="KZP12241.1"/>
    <property type="molecule type" value="Genomic_DNA"/>
</dbReference>
<dbReference type="InterPro" id="IPR011333">
    <property type="entry name" value="SKP1/BTB/POZ_sf"/>
</dbReference>
<reference evidence="2 3" key="1">
    <citation type="journal article" date="2016" name="Mol. Biol. Evol.">
        <title>Comparative Genomics of Early-Diverging Mushroom-Forming Fungi Provides Insights into the Origins of Lignocellulose Decay Capabilities.</title>
        <authorList>
            <person name="Nagy L.G."/>
            <person name="Riley R."/>
            <person name="Tritt A."/>
            <person name="Adam C."/>
            <person name="Daum C."/>
            <person name="Floudas D."/>
            <person name="Sun H."/>
            <person name="Yadav J.S."/>
            <person name="Pangilinan J."/>
            <person name="Larsson K.H."/>
            <person name="Matsuura K."/>
            <person name="Barry K."/>
            <person name="Labutti K."/>
            <person name="Kuo R."/>
            <person name="Ohm R.A."/>
            <person name="Bhattacharya S.S."/>
            <person name="Shirouzu T."/>
            <person name="Yoshinaga Y."/>
            <person name="Martin F.M."/>
            <person name="Grigoriev I.V."/>
            <person name="Hibbett D.S."/>
        </authorList>
    </citation>
    <scope>NUCLEOTIDE SEQUENCE [LARGE SCALE GENOMIC DNA]</scope>
    <source>
        <strain evidence="2 3">CBS 109695</strain>
    </source>
</reference>
<organism evidence="2 3">
    <name type="scientific">Athelia psychrophila</name>
    <dbReference type="NCBI Taxonomy" id="1759441"/>
    <lineage>
        <taxon>Eukaryota</taxon>
        <taxon>Fungi</taxon>
        <taxon>Dikarya</taxon>
        <taxon>Basidiomycota</taxon>
        <taxon>Agaricomycotina</taxon>
        <taxon>Agaricomycetes</taxon>
        <taxon>Agaricomycetidae</taxon>
        <taxon>Atheliales</taxon>
        <taxon>Atheliaceae</taxon>
        <taxon>Athelia</taxon>
    </lineage>
</organism>
<gene>
    <name evidence="2" type="ORF">FIBSPDRAFT_836427</name>
</gene>
<dbReference type="AlphaFoldDB" id="A0A166B3N7"/>
<keyword evidence="3" id="KW-1185">Reference proteome</keyword>
<evidence type="ECO:0000259" key="1">
    <source>
        <dbReference type="SMART" id="SM00225"/>
    </source>
</evidence>
<evidence type="ECO:0000313" key="2">
    <source>
        <dbReference type="EMBL" id="KZP12241.1"/>
    </source>
</evidence>
<evidence type="ECO:0000313" key="3">
    <source>
        <dbReference type="Proteomes" id="UP000076532"/>
    </source>
</evidence>
<dbReference type="STRING" id="436010.A0A166B3N7"/>
<protein>
    <recommendedName>
        <fullName evidence="1">BTB domain-containing protein</fullName>
    </recommendedName>
</protein>
<feature type="domain" description="BTB" evidence="1">
    <location>
        <begin position="18"/>
        <end position="118"/>
    </location>
</feature>
<dbReference type="OrthoDB" id="3184970at2759"/>
<dbReference type="SMART" id="SM00225">
    <property type="entry name" value="BTB"/>
    <property type="match status" value="1"/>
</dbReference>
<dbReference type="Gene3D" id="3.30.710.10">
    <property type="entry name" value="Potassium Channel Kv1.1, Chain A"/>
    <property type="match status" value="1"/>
</dbReference>
<dbReference type="Proteomes" id="UP000076532">
    <property type="component" value="Unassembled WGS sequence"/>
</dbReference>